<dbReference type="InterPro" id="IPR011009">
    <property type="entry name" value="Kinase-like_dom_sf"/>
</dbReference>
<feature type="region of interest" description="Disordered" evidence="2">
    <location>
        <begin position="1"/>
        <end position="38"/>
    </location>
</feature>
<sequence length="276" mass="31148">MGNSHSDLNEFEGSLNSSIEETCQSDLSSPVRKRPRFPGKSLSLRSLTSLGKNKNFSTNLFSIFKSEEKSAEGLSKISTIPRGKRKREETLPDSYKSQSGYIMTFWRETIFLPEFPFRDDICASDFKILNVIGHGTFGNVVRACWVNNGYSLVAIKAQNKKKVFEKGAERQVKSEVMLHKEIVVKLGFQQDGAPSHKSEDTQNLIRDNDPEFISVDISPQRNNGEWPPNSPDLNVMDYSIWSILEAEACSKPQQSIDALKKSLVKAWNKIPQKVID</sequence>
<dbReference type="SUPFAM" id="SSF56112">
    <property type="entry name" value="Protein kinase-like (PK-like)"/>
    <property type="match status" value="1"/>
</dbReference>
<dbReference type="Gene3D" id="3.30.420.10">
    <property type="entry name" value="Ribonuclease H-like superfamily/Ribonuclease H"/>
    <property type="match status" value="1"/>
</dbReference>
<evidence type="ECO:0000313" key="4">
    <source>
        <dbReference type="WBParaSite" id="ACRNAN_scaffold2031.g9835.t1"/>
    </source>
</evidence>
<proteinExistence type="predicted"/>
<reference evidence="4" key="1">
    <citation type="submission" date="2022-11" db="UniProtKB">
        <authorList>
            <consortium name="WormBaseParasite"/>
        </authorList>
    </citation>
    <scope>IDENTIFICATION</scope>
</reference>
<name>A0A914D9H6_9BILA</name>
<dbReference type="InterPro" id="IPR017441">
    <property type="entry name" value="Protein_kinase_ATP_BS"/>
</dbReference>
<evidence type="ECO:0000313" key="3">
    <source>
        <dbReference type="Proteomes" id="UP000887540"/>
    </source>
</evidence>
<organism evidence="3 4">
    <name type="scientific">Acrobeloides nanus</name>
    <dbReference type="NCBI Taxonomy" id="290746"/>
    <lineage>
        <taxon>Eukaryota</taxon>
        <taxon>Metazoa</taxon>
        <taxon>Ecdysozoa</taxon>
        <taxon>Nematoda</taxon>
        <taxon>Chromadorea</taxon>
        <taxon>Rhabditida</taxon>
        <taxon>Tylenchina</taxon>
        <taxon>Cephalobomorpha</taxon>
        <taxon>Cephaloboidea</taxon>
        <taxon>Cephalobidae</taxon>
        <taxon>Acrobeloides</taxon>
    </lineage>
</organism>
<keyword evidence="3" id="KW-1185">Reference proteome</keyword>
<dbReference type="AlphaFoldDB" id="A0A914D9H6"/>
<evidence type="ECO:0000256" key="1">
    <source>
        <dbReference type="PROSITE-ProRule" id="PRU10141"/>
    </source>
</evidence>
<protein>
    <submittedName>
        <fullName evidence="4">Protein kinase domain-containing protein</fullName>
    </submittedName>
</protein>
<dbReference type="GO" id="GO:0003676">
    <property type="term" value="F:nucleic acid binding"/>
    <property type="evidence" value="ECO:0007669"/>
    <property type="project" value="InterPro"/>
</dbReference>
<feature type="compositionally biased region" description="Polar residues" evidence="2">
    <location>
        <begin position="14"/>
        <end position="28"/>
    </location>
</feature>
<dbReference type="WBParaSite" id="ACRNAN_scaffold2031.g9835.t1">
    <property type="protein sequence ID" value="ACRNAN_scaffold2031.g9835.t1"/>
    <property type="gene ID" value="ACRNAN_scaffold2031.g9835"/>
</dbReference>
<dbReference type="Proteomes" id="UP000887540">
    <property type="component" value="Unplaced"/>
</dbReference>
<feature type="binding site" evidence="1">
    <location>
        <position position="156"/>
    </location>
    <ligand>
        <name>ATP</name>
        <dbReference type="ChEBI" id="CHEBI:30616"/>
    </ligand>
</feature>
<accession>A0A914D9H6</accession>
<dbReference type="GO" id="GO:0005524">
    <property type="term" value="F:ATP binding"/>
    <property type="evidence" value="ECO:0007669"/>
    <property type="project" value="UniProtKB-UniRule"/>
</dbReference>
<evidence type="ECO:0000256" key="2">
    <source>
        <dbReference type="SAM" id="MobiDB-lite"/>
    </source>
</evidence>
<keyword evidence="1" id="KW-0547">Nucleotide-binding</keyword>
<dbReference type="PROSITE" id="PS00107">
    <property type="entry name" value="PROTEIN_KINASE_ATP"/>
    <property type="match status" value="1"/>
</dbReference>
<keyword evidence="1" id="KW-0067">ATP-binding</keyword>
<dbReference type="InterPro" id="IPR036397">
    <property type="entry name" value="RNaseH_sf"/>
</dbReference>